<dbReference type="PANTHER" id="PTHR12558:SF13">
    <property type="entry name" value="CELL DIVISION CYCLE PROTEIN 27 HOMOLOG"/>
    <property type="match status" value="1"/>
</dbReference>
<proteinExistence type="inferred from homology"/>
<dbReference type="EMBL" id="ATCN01000564">
    <property type="protein sequence ID" value="EPR78794.1"/>
    <property type="molecule type" value="Genomic_DNA"/>
</dbReference>
<dbReference type="Pfam" id="PF12895">
    <property type="entry name" value="ANAPC3"/>
    <property type="match status" value="1"/>
</dbReference>
<accession>S7XIE2</accession>
<dbReference type="Proteomes" id="UP000014978">
    <property type="component" value="Unassembled WGS sequence"/>
</dbReference>
<evidence type="ECO:0000313" key="6">
    <source>
        <dbReference type="Proteomes" id="UP000014978"/>
    </source>
</evidence>
<feature type="repeat" description="TPR" evidence="3">
    <location>
        <begin position="112"/>
        <end position="145"/>
    </location>
</feature>
<dbReference type="GO" id="GO:0016567">
    <property type="term" value="P:protein ubiquitination"/>
    <property type="evidence" value="ECO:0007669"/>
    <property type="project" value="TreeGrafter"/>
</dbReference>
<dbReference type="PROSITE" id="PS50005">
    <property type="entry name" value="TPR"/>
    <property type="match status" value="2"/>
</dbReference>
<dbReference type="Gene3D" id="1.25.40.10">
    <property type="entry name" value="Tetratricopeptide repeat domain"/>
    <property type="match status" value="2"/>
</dbReference>
<dbReference type="VEuPathDB" id="MicrosporidiaDB:SLOPH_2165"/>
<dbReference type="InParanoid" id="S7XIE2"/>
<dbReference type="OrthoDB" id="10248520at2759"/>
<evidence type="ECO:0000313" key="5">
    <source>
        <dbReference type="EMBL" id="EPR78794.1"/>
    </source>
</evidence>
<dbReference type="GO" id="GO:0007091">
    <property type="term" value="P:metaphase/anaphase transition of mitotic cell cycle"/>
    <property type="evidence" value="ECO:0007669"/>
    <property type="project" value="TreeGrafter"/>
</dbReference>
<dbReference type="GO" id="GO:0005737">
    <property type="term" value="C:cytoplasm"/>
    <property type="evidence" value="ECO:0007669"/>
    <property type="project" value="TreeGrafter"/>
</dbReference>
<comment type="caution">
    <text evidence="5">The sequence shown here is derived from an EMBL/GenBank/DDBJ whole genome shotgun (WGS) entry which is preliminary data.</text>
</comment>
<dbReference type="HOGENOM" id="CLU_034743_0_0_1"/>
<dbReference type="GO" id="GO:0005680">
    <property type="term" value="C:anaphase-promoting complex"/>
    <property type="evidence" value="ECO:0007669"/>
    <property type="project" value="UniProtKB-ARBA"/>
</dbReference>
<feature type="repeat" description="TPR" evidence="3">
    <location>
        <begin position="355"/>
        <end position="388"/>
    </location>
</feature>
<dbReference type="Pfam" id="PF13181">
    <property type="entry name" value="TPR_8"/>
    <property type="match status" value="1"/>
</dbReference>
<dbReference type="PANTHER" id="PTHR12558">
    <property type="entry name" value="CELL DIVISION CYCLE 16,23,27"/>
    <property type="match status" value="1"/>
</dbReference>
<reference evidence="6" key="1">
    <citation type="journal article" date="2013" name="PLoS Genet.">
        <title>The genome of Spraguea lophii and the basis of host-microsporidian interactions.</title>
        <authorList>
            <person name="Campbell S.E."/>
            <person name="Williams T.A."/>
            <person name="Yousuf A."/>
            <person name="Soanes D.M."/>
            <person name="Paszkiewicz K.H."/>
            <person name="Williams B.A.P."/>
        </authorList>
    </citation>
    <scope>NUCLEOTIDE SEQUENCE [LARGE SCALE GENOMIC DNA]</scope>
    <source>
        <strain evidence="6">42_110</strain>
    </source>
</reference>
<dbReference type="GO" id="GO:0051301">
    <property type="term" value="P:cell division"/>
    <property type="evidence" value="ECO:0007669"/>
    <property type="project" value="TreeGrafter"/>
</dbReference>
<evidence type="ECO:0000256" key="2">
    <source>
        <dbReference type="ARBA" id="ARBA00038210"/>
    </source>
</evidence>
<comment type="similarity">
    <text evidence="2">Belongs to the APC3/CDC27 family.</text>
</comment>
<dbReference type="SMART" id="SM00028">
    <property type="entry name" value="TPR"/>
    <property type="match status" value="5"/>
</dbReference>
<keyword evidence="4" id="KW-0175">Coiled coil</keyword>
<protein>
    <submittedName>
        <fullName evidence="5">Anaphase promoting complex subunit (Cdc27/Nuc2/BimAfamily)</fullName>
    </submittedName>
</protein>
<keyword evidence="6" id="KW-1185">Reference proteome</keyword>
<keyword evidence="1 3" id="KW-0802">TPR repeat</keyword>
<feature type="coiled-coil region" evidence="4">
    <location>
        <begin position="412"/>
        <end position="439"/>
    </location>
</feature>
<gene>
    <name evidence="5" type="ORF">SLOPH_2165</name>
</gene>
<evidence type="ECO:0000256" key="4">
    <source>
        <dbReference type="SAM" id="Coils"/>
    </source>
</evidence>
<sequence length="491" mass="58551">MLVINQIQRSWMSRNYTSCIFTTSLLCEKEPQYKVILGVMLFENKEYYRCIDLLKKIETTTAKYYLGLCYMKIKNYTEALLSLLSIAEKFVPEDNKFNTYWDNYLITYTDLNQVYEMIGKIQTAGAQREDAIRWFKRAFEIFPSYYTAINLFEEGIAIDKLETKQVIKLLKENQEPKIKRQKEYLIDVIIDFFKDINNFYITLQPLILEKYWRSFYGHGMYFLSAAAKIYLERGEIENSIKLFQMIREKTTSFIHNIDVYSTALWNKRNTGILAALSKELYMKDKYNHVTYVVMGNYFSSFEDRTRAEICFNRALSLKRTHHTHSLLGHEYILKDQYTQAINNFLSSLKFRLKNHSAYFGLGISHAKIEKLENSKHFYEKGVKSSPDNFFLKYHYLQFLNTIKDYNRGKKFVKQEICDLQDIITELKNYKEKRTEAQELFFLEIIDLFIDERKPENGVETLKLIKMRTPNFYVKKILVEEAMECKIQETLK</sequence>
<dbReference type="STRING" id="1358809.S7XIE2"/>
<dbReference type="AlphaFoldDB" id="S7XIE2"/>
<evidence type="ECO:0000256" key="1">
    <source>
        <dbReference type="ARBA" id="ARBA00022803"/>
    </source>
</evidence>
<dbReference type="SUPFAM" id="SSF48452">
    <property type="entry name" value="TPR-like"/>
    <property type="match status" value="1"/>
</dbReference>
<dbReference type="InterPro" id="IPR019734">
    <property type="entry name" value="TPR_rpt"/>
</dbReference>
<dbReference type="InterPro" id="IPR011990">
    <property type="entry name" value="TPR-like_helical_dom_sf"/>
</dbReference>
<evidence type="ECO:0000256" key="3">
    <source>
        <dbReference type="PROSITE-ProRule" id="PRU00339"/>
    </source>
</evidence>
<name>S7XIE2_SPRLO</name>
<dbReference type="GO" id="GO:0031145">
    <property type="term" value="P:anaphase-promoting complex-dependent catabolic process"/>
    <property type="evidence" value="ECO:0007669"/>
    <property type="project" value="TreeGrafter"/>
</dbReference>
<dbReference type="OMA" id="AVHIFEC"/>
<organism evidence="5 6">
    <name type="scientific">Spraguea lophii (strain 42_110)</name>
    <name type="common">Microsporidian parasite</name>
    <dbReference type="NCBI Taxonomy" id="1358809"/>
    <lineage>
        <taxon>Eukaryota</taxon>
        <taxon>Fungi</taxon>
        <taxon>Fungi incertae sedis</taxon>
        <taxon>Microsporidia</taxon>
        <taxon>Spragueidae</taxon>
        <taxon>Spraguea</taxon>
    </lineage>
</organism>